<organism evidence="7 8">
    <name type="scientific">Capitella teleta</name>
    <name type="common">Polychaete worm</name>
    <dbReference type="NCBI Taxonomy" id="283909"/>
    <lineage>
        <taxon>Eukaryota</taxon>
        <taxon>Metazoa</taxon>
        <taxon>Spiralia</taxon>
        <taxon>Lophotrochozoa</taxon>
        <taxon>Annelida</taxon>
        <taxon>Polychaeta</taxon>
        <taxon>Sedentaria</taxon>
        <taxon>Scolecida</taxon>
        <taxon>Capitellidae</taxon>
        <taxon>Capitella</taxon>
    </lineage>
</organism>
<evidence type="ECO:0000256" key="4">
    <source>
        <dbReference type="ARBA" id="ARBA00022729"/>
    </source>
</evidence>
<dbReference type="PANTHER" id="PTHR13234:SF8">
    <property type="entry name" value="GAMMA-INTERFERON-INDUCIBLE LYSOSOMAL THIOL REDUCTASE"/>
    <property type="match status" value="1"/>
</dbReference>
<reference evidence="7" key="3">
    <citation type="submission" date="2015-06" db="UniProtKB">
        <authorList>
            <consortium name="EnsemblMetazoa"/>
        </authorList>
    </citation>
    <scope>IDENTIFICATION</scope>
</reference>
<keyword evidence="3" id="KW-0964">Secreted</keyword>
<dbReference type="AlphaFoldDB" id="X1ZD55"/>
<evidence type="ECO:0000256" key="6">
    <source>
        <dbReference type="SAM" id="SignalP"/>
    </source>
</evidence>
<dbReference type="GO" id="GO:0005576">
    <property type="term" value="C:extracellular region"/>
    <property type="evidence" value="ECO:0007669"/>
    <property type="project" value="UniProtKB-SubCell"/>
</dbReference>
<keyword evidence="8" id="KW-1185">Reference proteome</keyword>
<evidence type="ECO:0000256" key="3">
    <source>
        <dbReference type="ARBA" id="ARBA00022525"/>
    </source>
</evidence>
<dbReference type="InterPro" id="IPR004911">
    <property type="entry name" value="Interferon-induced_GILT"/>
</dbReference>
<reference evidence="8" key="1">
    <citation type="submission" date="2012-12" db="EMBL/GenBank/DDBJ databases">
        <authorList>
            <person name="Hellsten U."/>
            <person name="Grimwood J."/>
            <person name="Chapman J.A."/>
            <person name="Shapiro H."/>
            <person name="Aerts A."/>
            <person name="Otillar R.P."/>
            <person name="Terry A.Y."/>
            <person name="Boore J.L."/>
            <person name="Simakov O."/>
            <person name="Marletaz F."/>
            <person name="Cho S.-J."/>
            <person name="Edsinger-Gonzales E."/>
            <person name="Havlak P."/>
            <person name="Kuo D.-H."/>
            <person name="Larsson T."/>
            <person name="Lv J."/>
            <person name="Arendt D."/>
            <person name="Savage R."/>
            <person name="Osoegawa K."/>
            <person name="de Jong P."/>
            <person name="Lindberg D.R."/>
            <person name="Seaver E.C."/>
            <person name="Weisblat D.A."/>
            <person name="Putnam N.H."/>
            <person name="Grigoriev I.V."/>
            <person name="Rokhsar D.S."/>
        </authorList>
    </citation>
    <scope>NUCLEOTIDE SEQUENCE</scope>
    <source>
        <strain evidence="8">I ESC-2004</strain>
    </source>
</reference>
<evidence type="ECO:0008006" key="9">
    <source>
        <dbReference type="Google" id="ProtNLM"/>
    </source>
</evidence>
<name>X1ZD55_CAPTE</name>
<comment type="subcellular location">
    <subcellularLocation>
        <location evidence="1">Secreted</location>
    </subcellularLocation>
</comment>
<dbReference type="GO" id="GO:0016671">
    <property type="term" value="F:oxidoreductase activity, acting on a sulfur group of donors, disulfide as acceptor"/>
    <property type="evidence" value="ECO:0007669"/>
    <property type="project" value="InterPro"/>
</dbReference>
<sequence>MKLLIIAFCVNVAHGSSVISSKPCSNPIEEWCSSEEIAKKCQVLDACLALNRLNTAEAVAIDLYFESLCPGCRAFLTGQLWPTFKALGKDIINISLVPYGNAQQTLDHASGMWKFTCQHGGSECVGNIIETCAIVMYKDIEKYFPFVHCLESSSDVASSGERVSSYNFSVQFNLLLLIKCANLTGLDWGKISTCATGADGNTLEHLMGLKTQQLNPPHEYVPWIVVQGSHTDELQNKAQRDLKSLVCSLYKGSKPESCTQA</sequence>
<dbReference type="Proteomes" id="UP000014760">
    <property type="component" value="Unassembled WGS sequence"/>
</dbReference>
<feature type="signal peptide" evidence="6">
    <location>
        <begin position="1"/>
        <end position="15"/>
    </location>
</feature>
<feature type="chain" id="PRO_5012610299" description="Saposin A-type domain-containing protein" evidence="6">
    <location>
        <begin position="16"/>
        <end position="261"/>
    </location>
</feature>
<dbReference type="EMBL" id="AMQN01000155">
    <property type="status" value="NOT_ANNOTATED_CDS"/>
    <property type="molecule type" value="Genomic_DNA"/>
</dbReference>
<protein>
    <recommendedName>
        <fullName evidence="9">Saposin A-type domain-containing protein</fullName>
    </recommendedName>
</protein>
<dbReference type="EnsemblMetazoa" id="CapteT173595">
    <property type="protein sequence ID" value="CapteP173595"/>
    <property type="gene ID" value="CapteG173595"/>
</dbReference>
<reference evidence="8" key="2">
    <citation type="journal article" date="2013" name="Nature">
        <title>Insights into bilaterian evolution from three spiralian genomes.</title>
        <authorList>
            <person name="Simakov O."/>
            <person name="Marletaz F."/>
            <person name="Cho S.J."/>
            <person name="Edsinger-Gonzales E."/>
            <person name="Havlak P."/>
            <person name="Hellsten U."/>
            <person name="Kuo D.H."/>
            <person name="Larsson T."/>
            <person name="Lv J."/>
            <person name="Arendt D."/>
            <person name="Savage R."/>
            <person name="Osoegawa K."/>
            <person name="de Jong P."/>
            <person name="Grimwood J."/>
            <person name="Chapman J.A."/>
            <person name="Shapiro H."/>
            <person name="Aerts A."/>
            <person name="Otillar R.P."/>
            <person name="Terry A.Y."/>
            <person name="Boore J.L."/>
            <person name="Grigoriev I.V."/>
            <person name="Lindberg D.R."/>
            <person name="Seaver E.C."/>
            <person name="Weisblat D.A."/>
            <person name="Putnam N.H."/>
            <person name="Rokhsar D.S."/>
        </authorList>
    </citation>
    <scope>NUCLEOTIDE SEQUENCE</scope>
    <source>
        <strain evidence="8">I ESC-2004</strain>
    </source>
</reference>
<evidence type="ECO:0000256" key="1">
    <source>
        <dbReference type="ARBA" id="ARBA00004613"/>
    </source>
</evidence>
<evidence type="ECO:0000313" key="7">
    <source>
        <dbReference type="EnsemblMetazoa" id="CapteP173595"/>
    </source>
</evidence>
<dbReference type="OrthoDB" id="958254at2759"/>
<keyword evidence="5" id="KW-0325">Glycoprotein</keyword>
<evidence type="ECO:0000256" key="5">
    <source>
        <dbReference type="ARBA" id="ARBA00023180"/>
    </source>
</evidence>
<dbReference type="OMA" id="YIEAQCP"/>
<accession>X1ZD55</accession>
<evidence type="ECO:0000256" key="2">
    <source>
        <dbReference type="ARBA" id="ARBA00005679"/>
    </source>
</evidence>
<keyword evidence="4 6" id="KW-0732">Signal</keyword>
<dbReference type="Pfam" id="PF03227">
    <property type="entry name" value="GILT"/>
    <property type="match status" value="1"/>
</dbReference>
<evidence type="ECO:0000313" key="8">
    <source>
        <dbReference type="Proteomes" id="UP000014760"/>
    </source>
</evidence>
<dbReference type="PANTHER" id="PTHR13234">
    <property type="entry name" value="GAMMA-INTERFERON INDUCIBLE LYSOSOMAL THIOL REDUCTASE GILT"/>
    <property type="match status" value="1"/>
</dbReference>
<proteinExistence type="inferred from homology"/>
<dbReference type="HOGENOM" id="CLU_066886_0_0_1"/>
<comment type="similarity">
    <text evidence="2">Belongs to the GILT family.</text>
</comment>